<feature type="binding site" evidence="7">
    <location>
        <position position="83"/>
    </location>
    <ligand>
        <name>Zn(2+)</name>
        <dbReference type="ChEBI" id="CHEBI:29105"/>
        <label>1</label>
    </ligand>
</feature>
<comment type="cofactor">
    <cofactor evidence="1">
        <name>Mn(2+)</name>
        <dbReference type="ChEBI" id="CHEBI:29035"/>
    </cofactor>
</comment>
<comment type="cofactor">
    <cofactor evidence="7">
        <name>Zn(2+)</name>
        <dbReference type="ChEBI" id="CHEBI:29105"/>
    </cofactor>
    <text evidence="7">Binds 2 Zn(2+) ions per subunit.</text>
</comment>
<dbReference type="NCBIfam" id="NF006771">
    <property type="entry name" value="PRK09290.1-5"/>
    <property type="match status" value="1"/>
</dbReference>
<keyword evidence="5 8" id="KW-0378">Hydrolase</keyword>
<feature type="binding site" evidence="7">
    <location>
        <position position="94"/>
    </location>
    <ligand>
        <name>Zn(2+)</name>
        <dbReference type="ChEBI" id="CHEBI:29105"/>
        <label>1</label>
    </ligand>
</feature>
<feature type="binding site" evidence="7">
    <location>
        <position position="94"/>
    </location>
    <ligand>
        <name>Zn(2+)</name>
        <dbReference type="ChEBI" id="CHEBI:29105"/>
        <label>2</label>
    </ligand>
</feature>
<comment type="subunit">
    <text evidence="3">Homodimer.</text>
</comment>
<feature type="binding site" evidence="7">
    <location>
        <position position="193"/>
    </location>
    <ligand>
        <name>Zn(2+)</name>
        <dbReference type="ChEBI" id="CHEBI:29105"/>
        <label>1</label>
    </ligand>
</feature>
<feature type="binding site" evidence="7">
    <location>
        <position position="386"/>
    </location>
    <ligand>
        <name>Zn(2+)</name>
        <dbReference type="ChEBI" id="CHEBI:29105"/>
        <label>2</label>
    </ligand>
</feature>
<comment type="similarity">
    <text evidence="2">Belongs to the peptidase M20 family.</text>
</comment>
<feature type="binding site" evidence="7">
    <location>
        <position position="129"/>
    </location>
    <ligand>
        <name>Zn(2+)</name>
        <dbReference type="ChEBI" id="CHEBI:29105"/>
        <label>2</label>
    </ligand>
</feature>
<dbReference type="GO" id="GO:0016813">
    <property type="term" value="F:hydrolase activity, acting on carbon-nitrogen (but not peptide) bonds, in linear amidines"/>
    <property type="evidence" value="ECO:0007669"/>
    <property type="project" value="InterPro"/>
</dbReference>
<evidence type="ECO:0000256" key="1">
    <source>
        <dbReference type="ARBA" id="ARBA00001936"/>
    </source>
</evidence>
<dbReference type="InterPro" id="IPR036264">
    <property type="entry name" value="Bact_exopeptidase_dim_dom"/>
</dbReference>
<dbReference type="Proteomes" id="UP000321306">
    <property type="component" value="Unassembled WGS sequence"/>
</dbReference>
<organism evidence="8 9">
    <name type="scientific">Deinococcus cellulosilyticus (strain DSM 18568 / NBRC 106333 / KACC 11606 / 5516J-15)</name>
    <dbReference type="NCBI Taxonomy" id="1223518"/>
    <lineage>
        <taxon>Bacteria</taxon>
        <taxon>Thermotogati</taxon>
        <taxon>Deinococcota</taxon>
        <taxon>Deinococci</taxon>
        <taxon>Deinococcales</taxon>
        <taxon>Deinococcaceae</taxon>
        <taxon>Deinococcus</taxon>
    </lineage>
</organism>
<proteinExistence type="inferred from homology"/>
<dbReference type="InterPro" id="IPR002933">
    <property type="entry name" value="Peptidase_M20"/>
</dbReference>
<evidence type="ECO:0000313" key="9">
    <source>
        <dbReference type="Proteomes" id="UP000321306"/>
    </source>
</evidence>
<dbReference type="PANTHER" id="PTHR32494:SF19">
    <property type="entry name" value="ALLANTOATE DEIMINASE-RELATED"/>
    <property type="match status" value="1"/>
</dbReference>
<sequence>MTEMNIDIDALMHELEELAAFSDTPPPSVTRVLWTETDQKARAYLKRRIEEAGFSWREDAIGNIFATFEGKNPRLPKVGTGSHIDAIPHAGKYDGTVGVLGGLEAMRALKRSGFQPRRSIELLVFNAEEPTRFGVGCLGSRMLSGALKPEEALKFRDQDHMSFDDARAQGGFLGDLGKVQLSDQHYFAFVELHIEQMPNLEKAGLPIGVVTAIAAPSSFKLHLTGQGGHAGAVLMPDRKDAFLAASEIALCIEQAVKDHGTIDTVGTVGLVQVHPNAINSIPSKVELGVDLRDIEATRRDRVLQSLLQAAEDICLKRGIRMELEMLNQDPPSKSDPMLVKTIQSNCEKLGIPYQNMVSRAYHDSLFMARIAPTAMIFIPCKDGISHRPDEYASPEHIRTGVEVLAGVLRDLGEV</sequence>
<dbReference type="Gene3D" id="3.30.70.360">
    <property type="match status" value="1"/>
</dbReference>
<gene>
    <name evidence="8" type="ORF">DC3_57230</name>
</gene>
<keyword evidence="4 7" id="KW-0479">Metal-binding</keyword>
<evidence type="ECO:0000256" key="6">
    <source>
        <dbReference type="ARBA" id="ARBA00023211"/>
    </source>
</evidence>
<evidence type="ECO:0000256" key="4">
    <source>
        <dbReference type="ARBA" id="ARBA00022723"/>
    </source>
</evidence>
<dbReference type="SUPFAM" id="SSF55031">
    <property type="entry name" value="Bacterial exopeptidase dimerisation domain"/>
    <property type="match status" value="1"/>
</dbReference>
<dbReference type="Pfam" id="PF01546">
    <property type="entry name" value="Peptidase_M20"/>
    <property type="match status" value="1"/>
</dbReference>
<evidence type="ECO:0000256" key="2">
    <source>
        <dbReference type="ARBA" id="ARBA00006153"/>
    </source>
</evidence>
<dbReference type="PIRSF" id="PIRSF001235">
    <property type="entry name" value="Amidase_carbamoylase"/>
    <property type="match status" value="1"/>
</dbReference>
<dbReference type="EMBL" id="BJXB01000057">
    <property type="protein sequence ID" value="GEM50088.1"/>
    <property type="molecule type" value="Genomic_DNA"/>
</dbReference>
<evidence type="ECO:0000313" key="8">
    <source>
        <dbReference type="EMBL" id="GEM50088.1"/>
    </source>
</evidence>
<evidence type="ECO:0000256" key="7">
    <source>
        <dbReference type="PIRSR" id="PIRSR001235-1"/>
    </source>
</evidence>
<dbReference type="GO" id="GO:0046872">
    <property type="term" value="F:metal ion binding"/>
    <property type="evidence" value="ECO:0007669"/>
    <property type="project" value="UniProtKB-KW"/>
</dbReference>
<keyword evidence="7" id="KW-0862">Zinc</keyword>
<dbReference type="NCBIfam" id="TIGR01879">
    <property type="entry name" value="hydantase"/>
    <property type="match status" value="1"/>
</dbReference>
<evidence type="ECO:0000256" key="5">
    <source>
        <dbReference type="ARBA" id="ARBA00022801"/>
    </source>
</evidence>
<dbReference type="SUPFAM" id="SSF53187">
    <property type="entry name" value="Zn-dependent exopeptidases"/>
    <property type="match status" value="1"/>
</dbReference>
<keyword evidence="9" id="KW-1185">Reference proteome</keyword>
<evidence type="ECO:0000256" key="3">
    <source>
        <dbReference type="ARBA" id="ARBA00011738"/>
    </source>
</evidence>
<accession>A0A511NC60</accession>
<dbReference type="Gene3D" id="3.40.630.10">
    <property type="entry name" value="Zn peptidases"/>
    <property type="match status" value="1"/>
</dbReference>
<protein>
    <submittedName>
        <fullName evidence="8">Putative hydrolase</fullName>
    </submittedName>
</protein>
<dbReference type="CDD" id="cd03884">
    <property type="entry name" value="M20_bAS"/>
    <property type="match status" value="1"/>
</dbReference>
<comment type="caution">
    <text evidence="8">The sequence shown here is derived from an EMBL/GenBank/DDBJ whole genome shotgun (WGS) entry which is preliminary data.</text>
</comment>
<name>A0A511NC60_DEIC1</name>
<keyword evidence="6" id="KW-0464">Manganese</keyword>
<dbReference type="RefSeq" id="WP_222594848.1">
    <property type="nucleotide sequence ID" value="NZ_BJXB01000057.1"/>
</dbReference>
<reference evidence="8 9" key="1">
    <citation type="submission" date="2019-07" db="EMBL/GenBank/DDBJ databases">
        <title>Whole genome shotgun sequence of Deinococcus cellulosilyticus NBRC 106333.</title>
        <authorList>
            <person name="Hosoyama A."/>
            <person name="Uohara A."/>
            <person name="Ohji S."/>
            <person name="Ichikawa N."/>
        </authorList>
    </citation>
    <scope>NUCLEOTIDE SEQUENCE [LARGE SCALE GENOMIC DNA]</scope>
    <source>
        <strain evidence="8 9">NBRC 106333</strain>
    </source>
</reference>
<dbReference type="AlphaFoldDB" id="A0A511NC60"/>
<dbReference type="PANTHER" id="PTHR32494">
    <property type="entry name" value="ALLANTOATE DEIMINASE-RELATED"/>
    <property type="match status" value="1"/>
</dbReference>
<dbReference type="InterPro" id="IPR010158">
    <property type="entry name" value="Amidase_Cbmase"/>
</dbReference>